<keyword evidence="2" id="KW-1185">Reference proteome</keyword>
<dbReference type="RefSeq" id="WP_165096249.1">
    <property type="nucleotide sequence ID" value="NZ_CP049056.1"/>
</dbReference>
<dbReference type="AlphaFoldDB" id="A0A7L5BU10"/>
<name>A0A7L5BU10_9RHOB</name>
<reference evidence="1 2" key="1">
    <citation type="submission" date="2020-02" db="EMBL/GenBank/DDBJ databases">
        <title>complete genome sequence of Rhodobacteraceae bacterium.</title>
        <authorList>
            <person name="Park J."/>
            <person name="Kim Y.-S."/>
            <person name="Kim K.-H."/>
        </authorList>
    </citation>
    <scope>NUCLEOTIDE SEQUENCE [LARGE SCALE GENOMIC DNA]</scope>
    <source>
        <strain evidence="1 2">RR4-56</strain>
    </source>
</reference>
<evidence type="ECO:0000313" key="2">
    <source>
        <dbReference type="Proteomes" id="UP000503336"/>
    </source>
</evidence>
<dbReference type="Proteomes" id="UP000503336">
    <property type="component" value="Chromosome"/>
</dbReference>
<gene>
    <name evidence="1" type="ORF">G5B40_05930</name>
</gene>
<organism evidence="1 2">
    <name type="scientific">Pikeienuella piscinae</name>
    <dbReference type="NCBI Taxonomy" id="2748098"/>
    <lineage>
        <taxon>Bacteria</taxon>
        <taxon>Pseudomonadati</taxon>
        <taxon>Pseudomonadota</taxon>
        <taxon>Alphaproteobacteria</taxon>
        <taxon>Rhodobacterales</taxon>
        <taxon>Paracoccaceae</taxon>
        <taxon>Pikeienuella</taxon>
    </lineage>
</organism>
<dbReference type="KEGG" id="hdh:G5B40_05930"/>
<dbReference type="EMBL" id="CP049056">
    <property type="protein sequence ID" value="QIE55032.1"/>
    <property type="molecule type" value="Genomic_DNA"/>
</dbReference>
<accession>A0A7L5BU10</accession>
<protein>
    <submittedName>
        <fullName evidence="1">Uncharacterized protein</fullName>
    </submittedName>
</protein>
<sequence>MHVDEARACGVKSAEISQAAKGAIVHCDKAPGEAATSSGIARVAALAGGRVARDRGRASA</sequence>
<proteinExistence type="predicted"/>
<evidence type="ECO:0000313" key="1">
    <source>
        <dbReference type="EMBL" id="QIE55032.1"/>
    </source>
</evidence>